<dbReference type="Pfam" id="PF16316">
    <property type="entry name" value="DUF4956"/>
    <property type="match status" value="1"/>
</dbReference>
<organism evidence="2 3">
    <name type="scientific">Haliscomenobacter hydrossis (strain ATCC 27775 / DSM 1100 / LMG 10767 / O)</name>
    <dbReference type="NCBI Taxonomy" id="760192"/>
    <lineage>
        <taxon>Bacteria</taxon>
        <taxon>Pseudomonadati</taxon>
        <taxon>Bacteroidota</taxon>
        <taxon>Saprospiria</taxon>
        <taxon>Saprospirales</taxon>
        <taxon>Haliscomenobacteraceae</taxon>
        <taxon>Haliscomenobacter</taxon>
    </lineage>
</organism>
<feature type="transmembrane region" description="Helical" evidence="1">
    <location>
        <begin position="49"/>
        <end position="68"/>
    </location>
</feature>
<feature type="transmembrane region" description="Helical" evidence="1">
    <location>
        <begin position="98"/>
        <end position="116"/>
    </location>
</feature>
<dbReference type="Proteomes" id="UP000008461">
    <property type="component" value="Chromosome"/>
</dbReference>
<feature type="transmembrane region" description="Helical" evidence="1">
    <location>
        <begin position="15"/>
        <end position="37"/>
    </location>
</feature>
<proteinExistence type="predicted"/>
<gene>
    <name evidence="2" type="ordered locus">Halhy_3823</name>
</gene>
<dbReference type="HOGENOM" id="CLU_100966_0_0_10"/>
<keyword evidence="1" id="KW-0472">Membrane</keyword>
<dbReference type="EMBL" id="CP002691">
    <property type="protein sequence ID" value="AEE51675.1"/>
    <property type="molecule type" value="Genomic_DNA"/>
</dbReference>
<dbReference type="KEGG" id="hhy:Halhy_3823"/>
<dbReference type="AlphaFoldDB" id="F4L268"/>
<dbReference type="InterPro" id="IPR032531">
    <property type="entry name" value="DUF4956"/>
</dbReference>
<sequence length="230" mass="25947">MQEFLSTYSKIENPTFQMVIFTFLLSFLLSALVAFTYNMTTRSTLRTTNFIQSLILSALIATMVLQAIGDNVASGLGMLGALTVIQFRTALRNPRDIVFMFAALGTGIACGLYGFFIAILGVFFFCLLAIVLSFTPFHYGRHIVWELRIRMEEGAGDPGVNFDQVMQLYCQHWTLDSVNLDRGKDNGISREYDYTLLFKDDTKQPSFLQALLDNGVSVRRLNKQNDELTL</sequence>
<dbReference type="RefSeq" id="WP_013766214.1">
    <property type="nucleotide sequence ID" value="NC_015510.1"/>
</dbReference>
<evidence type="ECO:0000256" key="1">
    <source>
        <dbReference type="SAM" id="Phobius"/>
    </source>
</evidence>
<accession>F4L268</accession>
<reference key="2">
    <citation type="submission" date="2011-04" db="EMBL/GenBank/DDBJ databases">
        <title>Complete sequence of chromosome of Haliscomenobacter hydrossis DSM 1100.</title>
        <authorList>
            <consortium name="US DOE Joint Genome Institute (JGI-PGF)"/>
            <person name="Lucas S."/>
            <person name="Han J."/>
            <person name="Lapidus A."/>
            <person name="Bruce D."/>
            <person name="Goodwin L."/>
            <person name="Pitluck S."/>
            <person name="Peters L."/>
            <person name="Kyrpides N."/>
            <person name="Mavromatis K."/>
            <person name="Ivanova N."/>
            <person name="Ovchinnikova G."/>
            <person name="Pagani I."/>
            <person name="Daligault H."/>
            <person name="Detter J.C."/>
            <person name="Han C."/>
            <person name="Land M."/>
            <person name="Hauser L."/>
            <person name="Markowitz V."/>
            <person name="Cheng J.-F."/>
            <person name="Hugenholtz P."/>
            <person name="Woyke T."/>
            <person name="Wu D."/>
            <person name="Verbarg S."/>
            <person name="Frueling A."/>
            <person name="Brambilla E."/>
            <person name="Klenk H.-P."/>
            <person name="Eisen J.A."/>
        </authorList>
    </citation>
    <scope>NUCLEOTIDE SEQUENCE</scope>
    <source>
        <strain>DSM 1100</strain>
    </source>
</reference>
<reference evidence="2 3" key="1">
    <citation type="journal article" date="2011" name="Stand. Genomic Sci.">
        <title>Complete genome sequence of Haliscomenobacter hydrossis type strain (O).</title>
        <authorList>
            <consortium name="US DOE Joint Genome Institute (JGI-PGF)"/>
            <person name="Daligault H."/>
            <person name="Lapidus A."/>
            <person name="Zeytun A."/>
            <person name="Nolan M."/>
            <person name="Lucas S."/>
            <person name="Del Rio T.G."/>
            <person name="Tice H."/>
            <person name="Cheng J.F."/>
            <person name="Tapia R."/>
            <person name="Han C."/>
            <person name="Goodwin L."/>
            <person name="Pitluck S."/>
            <person name="Liolios K."/>
            <person name="Pagani I."/>
            <person name="Ivanova N."/>
            <person name="Huntemann M."/>
            <person name="Mavromatis K."/>
            <person name="Mikhailova N."/>
            <person name="Pati A."/>
            <person name="Chen A."/>
            <person name="Palaniappan K."/>
            <person name="Land M."/>
            <person name="Hauser L."/>
            <person name="Brambilla E.M."/>
            <person name="Rohde M."/>
            <person name="Verbarg S."/>
            <person name="Goker M."/>
            <person name="Bristow J."/>
            <person name="Eisen J.A."/>
            <person name="Markowitz V."/>
            <person name="Hugenholtz P."/>
            <person name="Kyrpides N.C."/>
            <person name="Klenk H.P."/>
            <person name="Woyke T."/>
        </authorList>
    </citation>
    <scope>NUCLEOTIDE SEQUENCE [LARGE SCALE GENOMIC DNA]</scope>
    <source>
        <strain evidence="3">ATCC 27775 / DSM 1100 / LMG 10767 / O</strain>
    </source>
</reference>
<dbReference type="eggNOG" id="COG1285">
    <property type="taxonomic scope" value="Bacteria"/>
</dbReference>
<feature type="transmembrane region" description="Helical" evidence="1">
    <location>
        <begin position="122"/>
        <end position="140"/>
    </location>
</feature>
<keyword evidence="1" id="KW-1133">Transmembrane helix</keyword>
<keyword evidence="3" id="KW-1185">Reference proteome</keyword>
<evidence type="ECO:0000313" key="3">
    <source>
        <dbReference type="Proteomes" id="UP000008461"/>
    </source>
</evidence>
<evidence type="ECO:0000313" key="2">
    <source>
        <dbReference type="EMBL" id="AEE51675.1"/>
    </source>
</evidence>
<keyword evidence="1" id="KW-0812">Transmembrane</keyword>
<dbReference type="OrthoDB" id="9803265at2"/>
<dbReference type="STRING" id="760192.Halhy_3823"/>
<evidence type="ECO:0008006" key="4">
    <source>
        <dbReference type="Google" id="ProtNLM"/>
    </source>
</evidence>
<protein>
    <recommendedName>
        <fullName evidence="4">DUF4956 domain-containing protein</fullName>
    </recommendedName>
</protein>
<name>F4L268_HALH1</name>